<dbReference type="InterPro" id="IPR050807">
    <property type="entry name" value="TransReg_Diox_bact_type"/>
</dbReference>
<dbReference type="OrthoDB" id="9814553at2"/>
<evidence type="ECO:0000313" key="5">
    <source>
        <dbReference type="EMBL" id="BAQ95620.1"/>
    </source>
</evidence>
<accession>M9LPF5</accession>
<evidence type="ECO:0000313" key="7">
    <source>
        <dbReference type="Proteomes" id="UP000029453"/>
    </source>
</evidence>
<dbReference type="InterPro" id="IPR010982">
    <property type="entry name" value="Lambda_DNA-bd_dom_sf"/>
</dbReference>
<dbReference type="PANTHER" id="PTHR46797:SF23">
    <property type="entry name" value="HTH-TYPE TRANSCRIPTIONAL REGULATOR SUTR"/>
    <property type="match status" value="1"/>
</dbReference>
<dbReference type="PROSITE" id="PS50943">
    <property type="entry name" value="HTH_CROC1"/>
    <property type="match status" value="1"/>
</dbReference>
<dbReference type="EMBL" id="AB931111">
    <property type="protein sequence ID" value="BAQ95620.1"/>
    <property type="molecule type" value="Genomic_DNA"/>
</dbReference>
<dbReference type="GO" id="GO:0003700">
    <property type="term" value="F:DNA-binding transcription factor activity"/>
    <property type="evidence" value="ECO:0007669"/>
    <property type="project" value="TreeGrafter"/>
</dbReference>
<dbReference type="Proteomes" id="UP000029453">
    <property type="component" value="Unassembled WGS sequence"/>
</dbReference>
<dbReference type="Gene3D" id="1.10.260.40">
    <property type="entry name" value="lambda repressor-like DNA-binding domains"/>
    <property type="match status" value="1"/>
</dbReference>
<dbReference type="GO" id="GO:0003677">
    <property type="term" value="F:DNA binding"/>
    <property type="evidence" value="ECO:0007669"/>
    <property type="project" value="UniProtKB-KW"/>
</dbReference>
<gene>
    <name evidence="6" type="ORF">PPOP_1778</name>
</gene>
<evidence type="ECO:0000256" key="2">
    <source>
        <dbReference type="ARBA" id="ARBA00023125"/>
    </source>
</evidence>
<feature type="domain" description="HTH cro/C1-type" evidence="4">
    <location>
        <begin position="13"/>
        <end position="67"/>
    </location>
</feature>
<dbReference type="GO" id="GO:0005829">
    <property type="term" value="C:cytosol"/>
    <property type="evidence" value="ECO:0007669"/>
    <property type="project" value="TreeGrafter"/>
</dbReference>
<keyword evidence="3" id="KW-0804">Transcription</keyword>
<geneLocation type="plasmid" evidence="5">
    <name>pPOP15.9</name>
</geneLocation>
<reference evidence="6 7" key="1">
    <citation type="submission" date="2012-10" db="EMBL/GenBank/DDBJ databases">
        <title>Draft Genome Sequence of Paenibacillus popilliae ATCC 14706T.</title>
        <authorList>
            <person name="Iiyama K."/>
            <person name="Mori K."/>
            <person name="Mon H."/>
            <person name="Chieda Y."/>
            <person name="Lee J.M."/>
            <person name="Kusakabe T."/>
            <person name="Tashiro K."/>
            <person name="Asano S."/>
            <person name="Yasunaga-Aoki C."/>
            <person name="Shimizu S."/>
        </authorList>
    </citation>
    <scope>NUCLEOTIDE SEQUENCE [LARGE SCALE GENOMIC DNA]</scope>
    <source>
        <strain evidence="6 7">ATCC 14706</strain>
    </source>
</reference>
<protein>
    <submittedName>
        <fullName evidence="5 6">Transcriptional regulator</fullName>
    </submittedName>
</protein>
<keyword evidence="7" id="KW-1185">Reference proteome</keyword>
<dbReference type="SUPFAM" id="SSF47413">
    <property type="entry name" value="lambda repressor-like DNA-binding domains"/>
    <property type="match status" value="1"/>
</dbReference>
<keyword evidence="1" id="KW-0805">Transcription regulation</keyword>
<dbReference type="InterPro" id="IPR001387">
    <property type="entry name" value="Cro/C1-type_HTH"/>
</dbReference>
<dbReference type="Pfam" id="PF01381">
    <property type="entry name" value="HTH_3"/>
    <property type="match status" value="1"/>
</dbReference>
<proteinExistence type="predicted"/>
<evidence type="ECO:0000259" key="4">
    <source>
        <dbReference type="PROSITE" id="PS50943"/>
    </source>
</evidence>
<dbReference type="EMBL" id="BALG01000099">
    <property type="protein sequence ID" value="GAC42421.1"/>
    <property type="molecule type" value="Genomic_DNA"/>
</dbReference>
<evidence type="ECO:0000256" key="3">
    <source>
        <dbReference type="ARBA" id="ARBA00023163"/>
    </source>
</evidence>
<evidence type="ECO:0000313" key="6">
    <source>
        <dbReference type="EMBL" id="GAC42421.1"/>
    </source>
</evidence>
<sequence>MQTETFKVIGLKIREFRKLRNLTQDQLAEAIDSTGSYIGRIERGEQNVTLHTLEKVAETLQISVFDLFDIKQRNALKNTLIWETVSLLLEQSESRQRKGLNILKEVFKPE</sequence>
<evidence type="ECO:0000256" key="1">
    <source>
        <dbReference type="ARBA" id="ARBA00023015"/>
    </source>
</evidence>
<dbReference type="PANTHER" id="PTHR46797">
    <property type="entry name" value="HTH-TYPE TRANSCRIPTIONAL REGULATOR"/>
    <property type="match status" value="1"/>
</dbReference>
<keyword evidence="5" id="KW-0614">Plasmid</keyword>
<organism evidence="6 7">
    <name type="scientific">Paenibacillus popilliae ATCC 14706</name>
    <dbReference type="NCBI Taxonomy" id="1212764"/>
    <lineage>
        <taxon>Bacteria</taxon>
        <taxon>Bacillati</taxon>
        <taxon>Bacillota</taxon>
        <taxon>Bacilli</taxon>
        <taxon>Bacillales</taxon>
        <taxon>Paenibacillaceae</taxon>
        <taxon>Paenibacillus</taxon>
    </lineage>
</organism>
<reference evidence="5" key="2">
    <citation type="journal article" date="2015" name="Meta Gene">
        <title>Characterization of KfrA proteins encoded by a plasmid of Paenibacillus popilliae ATCC 14706(T).</title>
        <authorList>
            <person name="Iiyama K."/>
            <person name="Mon H."/>
            <person name="Mori K."/>
            <person name="Mitsudome T."/>
            <person name="Lee J.M."/>
            <person name="Kusakabe T."/>
            <person name="Tashiro K."/>
            <person name="Asano S."/>
            <person name="Yasunaga-Aoki C."/>
        </authorList>
    </citation>
    <scope>NUCLEOTIDE SEQUENCE</scope>
    <source>
        <strain evidence="5">ATCC 14706</strain>
        <plasmid evidence="5">pPOP15.9</plasmid>
    </source>
</reference>
<name>M9LPF5_PAEPP</name>
<dbReference type="CDD" id="cd00093">
    <property type="entry name" value="HTH_XRE"/>
    <property type="match status" value="1"/>
</dbReference>
<dbReference type="RefSeq" id="WP_006285869.1">
    <property type="nucleotide sequence ID" value="NZ_AB931111.1"/>
</dbReference>
<dbReference type="AlphaFoldDB" id="M9LPF5"/>
<dbReference type="SMART" id="SM00530">
    <property type="entry name" value="HTH_XRE"/>
    <property type="match status" value="1"/>
</dbReference>
<keyword evidence="2" id="KW-0238">DNA-binding</keyword>